<evidence type="ECO:0000313" key="2">
    <source>
        <dbReference type="EMBL" id="RDB22934.1"/>
    </source>
</evidence>
<feature type="region of interest" description="Disordered" evidence="1">
    <location>
        <begin position="1"/>
        <end position="21"/>
    </location>
</feature>
<dbReference type="Proteomes" id="UP000076154">
    <property type="component" value="Unassembled WGS sequence"/>
</dbReference>
<organism evidence="2 3">
    <name type="scientific">Hypsizygus marmoreus</name>
    <name type="common">White beech mushroom</name>
    <name type="synonym">Agaricus marmoreus</name>
    <dbReference type="NCBI Taxonomy" id="39966"/>
    <lineage>
        <taxon>Eukaryota</taxon>
        <taxon>Fungi</taxon>
        <taxon>Dikarya</taxon>
        <taxon>Basidiomycota</taxon>
        <taxon>Agaricomycotina</taxon>
        <taxon>Agaricomycetes</taxon>
        <taxon>Agaricomycetidae</taxon>
        <taxon>Agaricales</taxon>
        <taxon>Tricholomatineae</taxon>
        <taxon>Lyophyllaceae</taxon>
        <taxon>Hypsizygus</taxon>
    </lineage>
</organism>
<protein>
    <submittedName>
        <fullName evidence="2">Uncharacterized protein</fullName>
    </submittedName>
</protein>
<accession>A0A369JUC4</accession>
<proteinExistence type="predicted"/>
<keyword evidence="3" id="KW-1185">Reference proteome</keyword>
<dbReference type="OrthoDB" id="3131932at2759"/>
<evidence type="ECO:0000313" key="3">
    <source>
        <dbReference type="Proteomes" id="UP000076154"/>
    </source>
</evidence>
<dbReference type="InParanoid" id="A0A369JUC4"/>
<dbReference type="AlphaFoldDB" id="A0A369JUC4"/>
<evidence type="ECO:0000256" key="1">
    <source>
        <dbReference type="SAM" id="MobiDB-lite"/>
    </source>
</evidence>
<reference evidence="2" key="1">
    <citation type="submission" date="2018-04" db="EMBL/GenBank/DDBJ databases">
        <title>Whole genome sequencing of Hypsizygus marmoreus.</title>
        <authorList>
            <person name="Choi I.-G."/>
            <person name="Min B."/>
            <person name="Kim J.-G."/>
            <person name="Kim S."/>
            <person name="Oh Y.-L."/>
            <person name="Kong W.-S."/>
            <person name="Park H."/>
            <person name="Jeong J."/>
            <person name="Song E.-S."/>
        </authorList>
    </citation>
    <scope>NUCLEOTIDE SEQUENCE [LARGE SCALE GENOMIC DNA]</scope>
    <source>
        <strain evidence="2">51987-8</strain>
    </source>
</reference>
<sequence length="151" mass="17294">MDSTTTSMLHNQTQSPPAPEPVPTLRLWCGVCVASHQSTASQTLHRVANRYDPLLREAGVVDLAFRALEHSNGDTHTTLRGYDTTGWESFTIHSTTNGELDKVWLYFIDKSMKKRRAVRPDIQSDVELERVFYQQKLTHKNFIRPIHFAIN</sequence>
<dbReference type="EMBL" id="LUEZ02000048">
    <property type="protein sequence ID" value="RDB22934.1"/>
    <property type="molecule type" value="Genomic_DNA"/>
</dbReference>
<gene>
    <name evidence="2" type="ORF">Hypma_009860</name>
</gene>
<feature type="compositionally biased region" description="Polar residues" evidence="1">
    <location>
        <begin position="1"/>
        <end position="15"/>
    </location>
</feature>
<comment type="caution">
    <text evidence="2">The sequence shown here is derived from an EMBL/GenBank/DDBJ whole genome shotgun (WGS) entry which is preliminary data.</text>
</comment>
<name>A0A369JUC4_HYPMA</name>